<evidence type="ECO:0000313" key="6">
    <source>
        <dbReference type="EMBL" id="MBK6263815.1"/>
    </source>
</evidence>
<dbReference type="PANTHER" id="PTHR15162">
    <property type="entry name" value="ASPARTOACYLASE"/>
    <property type="match status" value="1"/>
</dbReference>
<keyword evidence="7" id="KW-1185">Reference proteome</keyword>
<feature type="domain" description="Succinylglutamate desuccinylase/Aspartoacylase catalytic" evidence="5">
    <location>
        <begin position="27"/>
        <end position="204"/>
    </location>
</feature>
<keyword evidence="4" id="KW-0862">Zinc</keyword>
<name>A0A935C5I0_9BACT</name>
<proteinExistence type="predicted"/>
<dbReference type="GO" id="GO:0046872">
    <property type="term" value="F:metal ion binding"/>
    <property type="evidence" value="ECO:0007669"/>
    <property type="project" value="UniProtKB-KW"/>
</dbReference>
<protein>
    <submittedName>
        <fullName evidence="6">Succinylglutamate desuccinylase/aspartoacylase family protein</fullName>
    </submittedName>
</protein>
<dbReference type="SUPFAM" id="SSF53187">
    <property type="entry name" value="Zn-dependent exopeptidases"/>
    <property type="match status" value="1"/>
</dbReference>
<evidence type="ECO:0000256" key="1">
    <source>
        <dbReference type="ARBA" id="ARBA00001947"/>
    </source>
</evidence>
<comment type="cofactor">
    <cofactor evidence="1">
        <name>Zn(2+)</name>
        <dbReference type="ChEBI" id="CHEBI:29105"/>
    </cofactor>
</comment>
<comment type="caution">
    <text evidence="6">The sequence shown here is derived from an EMBL/GenBank/DDBJ whole genome shotgun (WGS) entry which is preliminary data.</text>
</comment>
<dbReference type="Gene3D" id="3.40.630.10">
    <property type="entry name" value="Zn peptidases"/>
    <property type="match status" value="1"/>
</dbReference>
<evidence type="ECO:0000313" key="7">
    <source>
        <dbReference type="Proteomes" id="UP000611723"/>
    </source>
</evidence>
<dbReference type="GO" id="GO:0016788">
    <property type="term" value="F:hydrolase activity, acting on ester bonds"/>
    <property type="evidence" value="ECO:0007669"/>
    <property type="project" value="InterPro"/>
</dbReference>
<evidence type="ECO:0000256" key="3">
    <source>
        <dbReference type="ARBA" id="ARBA00022801"/>
    </source>
</evidence>
<dbReference type="PANTHER" id="PTHR15162:SF7">
    <property type="entry name" value="SUCCINYLGLUTAMATE DESUCCINYLASE"/>
    <property type="match status" value="1"/>
</dbReference>
<evidence type="ECO:0000256" key="2">
    <source>
        <dbReference type="ARBA" id="ARBA00022723"/>
    </source>
</evidence>
<organism evidence="6 7">
    <name type="scientific">Marivirga aurantiaca</name>
    <dbReference type="NCBI Taxonomy" id="2802615"/>
    <lineage>
        <taxon>Bacteria</taxon>
        <taxon>Pseudomonadati</taxon>
        <taxon>Bacteroidota</taxon>
        <taxon>Cytophagia</taxon>
        <taxon>Cytophagales</taxon>
        <taxon>Marivirgaceae</taxon>
        <taxon>Marivirga</taxon>
    </lineage>
</organism>
<dbReference type="AlphaFoldDB" id="A0A935C5I0"/>
<evidence type="ECO:0000259" key="5">
    <source>
        <dbReference type="Pfam" id="PF24827"/>
    </source>
</evidence>
<sequence length="403" mass="46365">MVKITHKRLKETTDVERVIGSYSKNKPGPTLIFLCGTHGNETSSVFGIKKVFETMERFDLDVDGEMVAAFAGNLEALSRGVRFIDNDMNRGWVTARLRKLGFLDEKDEMQGHERKEQQEIIKLLKEVIGRAKGEIFIFDLHTTSSVSPPFCAISDTIRNRKVALQFPVPCVVGFDEQTRGTFMNYISEMGLPGVAFEAGEHYALDSIENNIAFIWCALTVVGCMKPENIPQYDRHFQFLGKANFGEHKIFDLVYHHEISPEDKFQMKSGYTTFDKIEKGEHLADDIHGPVYAQESGHIFMPLYQAQGDDGYFIVQEKSKEWLELTEKMRSKRDDKYLKELPGAKVHPEDKHTLIIEQKLYDDIRDRLHMLGFRRKRSEDGKIIITRRAYDIDVPDLESLKMDL</sequence>
<dbReference type="Pfam" id="PF24827">
    <property type="entry name" value="AstE_AspA_cat"/>
    <property type="match status" value="1"/>
</dbReference>
<evidence type="ECO:0000256" key="4">
    <source>
        <dbReference type="ARBA" id="ARBA00022833"/>
    </source>
</evidence>
<dbReference type="RefSeq" id="WP_201429501.1">
    <property type="nucleotide sequence ID" value="NZ_JAEQBW010000001.1"/>
</dbReference>
<dbReference type="GO" id="GO:0005829">
    <property type="term" value="C:cytosol"/>
    <property type="evidence" value="ECO:0007669"/>
    <property type="project" value="TreeGrafter"/>
</dbReference>
<accession>A0A935C5I0</accession>
<reference evidence="6" key="1">
    <citation type="submission" date="2021-01" db="EMBL/GenBank/DDBJ databases">
        <title>Marivirga aurantiaca sp. nov., isolated from intertidal surface sediments.</title>
        <authorList>
            <person name="Zhang M."/>
        </authorList>
    </citation>
    <scope>NUCLEOTIDE SEQUENCE</scope>
    <source>
        <strain evidence="6">S37H4</strain>
    </source>
</reference>
<dbReference type="InterPro" id="IPR050178">
    <property type="entry name" value="AspA/AstE_fam"/>
</dbReference>
<keyword evidence="2" id="KW-0479">Metal-binding</keyword>
<gene>
    <name evidence="6" type="ORF">JKA74_02105</name>
</gene>
<dbReference type="Proteomes" id="UP000611723">
    <property type="component" value="Unassembled WGS sequence"/>
</dbReference>
<keyword evidence="3" id="KW-0378">Hydrolase</keyword>
<dbReference type="InterPro" id="IPR055438">
    <property type="entry name" value="AstE_AspA_cat"/>
</dbReference>
<dbReference type="EMBL" id="JAEQBW010000001">
    <property type="protein sequence ID" value="MBK6263815.1"/>
    <property type="molecule type" value="Genomic_DNA"/>
</dbReference>